<protein>
    <recommendedName>
        <fullName evidence="4">Type II secretion system protein GspC N-terminal domain-containing protein</fullName>
    </recommendedName>
</protein>
<evidence type="ECO:0008006" key="4">
    <source>
        <dbReference type="Google" id="ProtNLM"/>
    </source>
</evidence>
<feature type="region of interest" description="Disordered" evidence="1">
    <location>
        <begin position="191"/>
        <end position="212"/>
    </location>
</feature>
<organism evidence="2 3">
    <name type="scientific">Tepidimonas fonticaldi</name>
    <dbReference type="NCBI Taxonomy" id="1101373"/>
    <lineage>
        <taxon>Bacteria</taxon>
        <taxon>Pseudomonadati</taxon>
        <taxon>Pseudomonadota</taxon>
        <taxon>Betaproteobacteria</taxon>
        <taxon>Burkholderiales</taxon>
        <taxon>Tepidimonas</taxon>
    </lineage>
</organism>
<comment type="caution">
    <text evidence="2">The sequence shown here is derived from an EMBL/GenBank/DDBJ whole genome shotgun (WGS) entry which is preliminary data.</text>
</comment>
<sequence>MTRWLPLTAARLAALIAAAAALGLAALWLRPAGHATAGPQAWRVWVQDADWGAVLRDPLGAVTLHQPRWVPPAAVAPVLPPPPAPLASAAVGTTAMLERPLFVPNRRPAPPPPPPEAAKPPDPLEGAALVGALVGEHPMAIIRTADGTRRLAVGATVGDWTLRSVDALQAQFARGDETRTIALTVAPLGAPNPNARPAAAAPAPGAAPAAHNLPPNLQAVLERTRREMEERARARAAAGLPPLQ</sequence>
<keyword evidence="3" id="KW-1185">Reference proteome</keyword>
<dbReference type="STRING" id="1101373.A9O67_11435"/>
<feature type="region of interest" description="Disordered" evidence="1">
    <location>
        <begin position="102"/>
        <end position="122"/>
    </location>
</feature>
<feature type="compositionally biased region" description="Pro residues" evidence="1">
    <location>
        <begin position="107"/>
        <end position="122"/>
    </location>
</feature>
<evidence type="ECO:0000313" key="2">
    <source>
        <dbReference type="EMBL" id="OBS31922.1"/>
    </source>
</evidence>
<dbReference type="AlphaFoldDB" id="A0A1A6DY86"/>
<dbReference type="RefSeq" id="WP_068606515.1">
    <property type="nucleotide sequence ID" value="NZ_LZDH01000005.1"/>
</dbReference>
<dbReference type="Proteomes" id="UP000091969">
    <property type="component" value="Unassembled WGS sequence"/>
</dbReference>
<dbReference type="EMBL" id="LZDH01000005">
    <property type="protein sequence ID" value="OBS31922.1"/>
    <property type="molecule type" value="Genomic_DNA"/>
</dbReference>
<name>A0A1A6DY86_9BURK</name>
<gene>
    <name evidence="2" type="ORF">A9O67_11435</name>
</gene>
<reference evidence="2 3" key="1">
    <citation type="submission" date="2016-06" db="EMBL/GenBank/DDBJ databases">
        <title>Genome sequence of Tepidimonas fonticaldi PL17.</title>
        <authorList>
            <person name="Pinnaka A.K."/>
        </authorList>
    </citation>
    <scope>NUCLEOTIDE SEQUENCE [LARGE SCALE GENOMIC DNA]</scope>
    <source>
        <strain evidence="2 3">PL17</strain>
    </source>
</reference>
<evidence type="ECO:0000256" key="1">
    <source>
        <dbReference type="SAM" id="MobiDB-lite"/>
    </source>
</evidence>
<accession>A0A1A6DY86</accession>
<feature type="region of interest" description="Disordered" evidence="1">
    <location>
        <begin position="225"/>
        <end position="244"/>
    </location>
</feature>
<dbReference type="OrthoDB" id="8814414at2"/>
<evidence type="ECO:0000313" key="3">
    <source>
        <dbReference type="Proteomes" id="UP000091969"/>
    </source>
</evidence>
<proteinExistence type="predicted"/>